<dbReference type="RefSeq" id="WP_145882304.1">
    <property type="nucleotide sequence ID" value="NZ_CP046904.1"/>
</dbReference>
<evidence type="ECO:0000256" key="1">
    <source>
        <dbReference type="SAM" id="SignalP"/>
    </source>
</evidence>
<evidence type="ECO:0000313" key="2">
    <source>
        <dbReference type="EMBL" id="QGZ37972.1"/>
    </source>
</evidence>
<reference evidence="3" key="2">
    <citation type="submission" date="2019-07" db="EMBL/GenBank/DDBJ databases">
        <authorList>
            <person name="Whitman W."/>
            <person name="Huntemann M."/>
            <person name="Clum A."/>
            <person name="Pillay M."/>
            <person name="Palaniappan K."/>
            <person name="Varghese N."/>
            <person name="Mikhailova N."/>
            <person name="Stamatis D."/>
            <person name="Reddy T."/>
            <person name="Daum C."/>
            <person name="Shapiro N."/>
            <person name="Ivanova N."/>
            <person name="Kyrpides N."/>
            <person name="Woyke T."/>
        </authorList>
    </citation>
    <scope>NUCLEOTIDE SEQUENCE</scope>
    <source>
        <strain evidence="3">CGMCC 1.10685</strain>
    </source>
</reference>
<keyword evidence="5" id="KW-1185">Reference proteome</keyword>
<dbReference type="EMBL" id="CP046904">
    <property type="protein sequence ID" value="QGZ37972.1"/>
    <property type="molecule type" value="Genomic_DNA"/>
</dbReference>
<dbReference type="EMBL" id="VLKW01000025">
    <property type="protein sequence ID" value="TWI40128.1"/>
    <property type="molecule type" value="Genomic_DNA"/>
</dbReference>
<reference evidence="2 5" key="3">
    <citation type="submission" date="2019-12" db="EMBL/GenBank/DDBJ databases">
        <title>Draft Genome Sequences of Six Type Strains of the Genus Massilia.</title>
        <authorList>
            <person name="Miess H."/>
            <person name="Frediansyah A."/>
            <person name="Goeker M."/>
            <person name="Gross H."/>
        </authorList>
    </citation>
    <scope>NUCLEOTIDE SEQUENCE [LARGE SCALE GENOMIC DNA]</scope>
    <source>
        <strain evidence="2 5">DSM 26639</strain>
    </source>
</reference>
<name>A0A562P6S6_9BURK</name>
<organism evidence="3 4">
    <name type="scientific">Pseudoduganella flava</name>
    <dbReference type="NCBI Taxonomy" id="871742"/>
    <lineage>
        <taxon>Bacteria</taxon>
        <taxon>Pseudomonadati</taxon>
        <taxon>Pseudomonadota</taxon>
        <taxon>Betaproteobacteria</taxon>
        <taxon>Burkholderiales</taxon>
        <taxon>Oxalobacteraceae</taxon>
        <taxon>Telluria group</taxon>
        <taxon>Pseudoduganella</taxon>
    </lineage>
</organism>
<dbReference type="AlphaFoldDB" id="A0A562P6S6"/>
<evidence type="ECO:0000313" key="3">
    <source>
        <dbReference type="EMBL" id="TWI40128.1"/>
    </source>
</evidence>
<protein>
    <submittedName>
        <fullName evidence="3">Uncharacterized protein</fullName>
    </submittedName>
</protein>
<dbReference type="Proteomes" id="UP000315112">
    <property type="component" value="Unassembled WGS sequence"/>
</dbReference>
<feature type="chain" id="PRO_5044617615" evidence="1">
    <location>
        <begin position="19"/>
        <end position="240"/>
    </location>
</feature>
<accession>A0A562P6S6</accession>
<gene>
    <name evidence="2" type="ORF">GO485_02190</name>
    <name evidence="3" type="ORF">IP92_05944</name>
</gene>
<dbReference type="Proteomes" id="UP000437862">
    <property type="component" value="Chromosome"/>
</dbReference>
<proteinExistence type="predicted"/>
<sequence length="240" mass="25510">MRTTLPLLLALARLPAHAAPDAPSEPATVIVPGTRIALGWPYSALTAGLARFEDERALAPQAVLRFRLLLADGVTRLNNVVLTLDEGDTLTPVPLGEDGYFSAPRMQAARGARLAVNRNAGQFDGNRTPQPDVRTPGLPPNARRLGDLRLECRVKMAMAKEVIGFAGSLAISALGGIDWCAPRKGGGYGLTAERPVARAQLAEGDRTAPLPVKHGRQIAVPVADRSWSDAALLILDYTSD</sequence>
<dbReference type="OrthoDB" id="8756031at2"/>
<evidence type="ECO:0000313" key="4">
    <source>
        <dbReference type="Proteomes" id="UP000315112"/>
    </source>
</evidence>
<reference evidence="3 4" key="1">
    <citation type="journal article" date="2015" name="Stand. Genomic Sci.">
        <title>Genomic Encyclopedia of Bacterial and Archaeal Type Strains, Phase III: the genomes of soil and plant-associated and newly described type strains.</title>
        <authorList>
            <person name="Whitman W.B."/>
            <person name="Woyke T."/>
            <person name="Klenk H.P."/>
            <person name="Zhou Y."/>
            <person name="Lilburn T.G."/>
            <person name="Beck B.J."/>
            <person name="De Vos P."/>
            <person name="Vandamme P."/>
            <person name="Eisen J.A."/>
            <person name="Garrity G."/>
            <person name="Hugenholtz P."/>
            <person name="Kyrpides N.C."/>
        </authorList>
    </citation>
    <scope>NUCLEOTIDE SEQUENCE [LARGE SCALE GENOMIC DNA]</scope>
    <source>
        <strain evidence="3 4">CGMCC 1.10685</strain>
    </source>
</reference>
<feature type="signal peptide" evidence="1">
    <location>
        <begin position="1"/>
        <end position="18"/>
    </location>
</feature>
<keyword evidence="1" id="KW-0732">Signal</keyword>
<evidence type="ECO:0000313" key="5">
    <source>
        <dbReference type="Proteomes" id="UP000437862"/>
    </source>
</evidence>